<dbReference type="EMBL" id="BGZK01002847">
    <property type="protein sequence ID" value="GBP96889.1"/>
    <property type="molecule type" value="Genomic_DNA"/>
</dbReference>
<organism evidence="1 2">
    <name type="scientific">Eumeta variegata</name>
    <name type="common">Bagworm moth</name>
    <name type="synonym">Eumeta japonica</name>
    <dbReference type="NCBI Taxonomy" id="151549"/>
    <lineage>
        <taxon>Eukaryota</taxon>
        <taxon>Metazoa</taxon>
        <taxon>Ecdysozoa</taxon>
        <taxon>Arthropoda</taxon>
        <taxon>Hexapoda</taxon>
        <taxon>Insecta</taxon>
        <taxon>Pterygota</taxon>
        <taxon>Neoptera</taxon>
        <taxon>Endopterygota</taxon>
        <taxon>Lepidoptera</taxon>
        <taxon>Glossata</taxon>
        <taxon>Ditrysia</taxon>
        <taxon>Tineoidea</taxon>
        <taxon>Psychidae</taxon>
        <taxon>Oiketicinae</taxon>
        <taxon>Eumeta</taxon>
    </lineage>
</organism>
<keyword evidence="2" id="KW-1185">Reference proteome</keyword>
<sequence>MAALTGPSAEPSFGRLCTPVPSQLADIPNIGFLNNGYRNFRLAASAQLVVANLLRCKLDCINRRDTRSVHPSVDDPSAVCVRSSAARAPAASSTPPSTEPYHPIFPDPHSELNAPCAVSSQPAFVQFSILGLSILSGPACYASVLPAAVAPLGHFFAKTLAMSVSRQREHCTNGDWSHTGRLEPHVYKTGFIER</sequence>
<gene>
    <name evidence="1" type="ORF">EVAR_84142_1</name>
</gene>
<reference evidence="1 2" key="1">
    <citation type="journal article" date="2019" name="Commun. Biol.">
        <title>The bagworm genome reveals a unique fibroin gene that provides high tensile strength.</title>
        <authorList>
            <person name="Kono N."/>
            <person name="Nakamura H."/>
            <person name="Ohtoshi R."/>
            <person name="Tomita M."/>
            <person name="Numata K."/>
            <person name="Arakawa K."/>
        </authorList>
    </citation>
    <scope>NUCLEOTIDE SEQUENCE [LARGE SCALE GENOMIC DNA]</scope>
</reference>
<protein>
    <submittedName>
        <fullName evidence="1">Uncharacterized protein</fullName>
    </submittedName>
</protein>
<accession>A0A4C2ACG4</accession>
<comment type="caution">
    <text evidence="1">The sequence shown here is derived from an EMBL/GenBank/DDBJ whole genome shotgun (WGS) entry which is preliminary data.</text>
</comment>
<proteinExistence type="predicted"/>
<evidence type="ECO:0000313" key="1">
    <source>
        <dbReference type="EMBL" id="GBP96889.1"/>
    </source>
</evidence>
<name>A0A4C2ACG4_EUMVA</name>
<dbReference type="AlphaFoldDB" id="A0A4C2ACG4"/>
<evidence type="ECO:0000313" key="2">
    <source>
        <dbReference type="Proteomes" id="UP000299102"/>
    </source>
</evidence>
<dbReference type="Proteomes" id="UP000299102">
    <property type="component" value="Unassembled WGS sequence"/>
</dbReference>